<dbReference type="Gene3D" id="3.90.470.20">
    <property type="entry name" value="4'-phosphopantetheinyl transferase domain"/>
    <property type="match status" value="2"/>
</dbReference>
<dbReference type="GO" id="GO:0005829">
    <property type="term" value="C:cytosol"/>
    <property type="evidence" value="ECO:0007669"/>
    <property type="project" value="TreeGrafter"/>
</dbReference>
<dbReference type="AlphaFoldDB" id="A0A941ICM9"/>
<evidence type="ECO:0000259" key="8">
    <source>
        <dbReference type="Pfam" id="PF22624"/>
    </source>
</evidence>
<feature type="domain" description="4'-phosphopantetheinyl transferase N-terminal" evidence="8">
    <location>
        <begin position="16"/>
        <end position="98"/>
    </location>
</feature>
<keyword evidence="3 9" id="KW-0808">Transferase</keyword>
<evidence type="ECO:0000256" key="3">
    <source>
        <dbReference type="ARBA" id="ARBA00022679"/>
    </source>
</evidence>
<evidence type="ECO:0000313" key="10">
    <source>
        <dbReference type="Proteomes" id="UP000675284"/>
    </source>
</evidence>
<evidence type="ECO:0000256" key="6">
    <source>
        <dbReference type="ARBA" id="ARBA00023194"/>
    </source>
</evidence>
<evidence type="ECO:0000256" key="5">
    <source>
        <dbReference type="ARBA" id="ARBA00022842"/>
    </source>
</evidence>
<evidence type="ECO:0000313" key="9">
    <source>
        <dbReference type="EMBL" id="MBR7796320.1"/>
    </source>
</evidence>
<proteinExistence type="inferred from homology"/>
<dbReference type="InterPro" id="IPR050559">
    <property type="entry name" value="P-Pant_transferase_sf"/>
</dbReference>
<dbReference type="GO" id="GO:0006633">
    <property type="term" value="P:fatty acid biosynthetic process"/>
    <property type="evidence" value="ECO:0007669"/>
    <property type="project" value="InterPro"/>
</dbReference>
<dbReference type="InterPro" id="IPR055066">
    <property type="entry name" value="AASDHPPT_N"/>
</dbReference>
<dbReference type="NCBIfam" id="TIGR00556">
    <property type="entry name" value="pantethn_trn"/>
    <property type="match status" value="1"/>
</dbReference>
<keyword evidence="4" id="KW-0479">Metal-binding</keyword>
<feature type="domain" description="4'-phosphopantetheinyl transferase" evidence="7">
    <location>
        <begin position="103"/>
        <end position="203"/>
    </location>
</feature>
<keyword evidence="10" id="KW-1185">Reference proteome</keyword>
<dbReference type="Pfam" id="PF22624">
    <property type="entry name" value="AASDHPPT_N"/>
    <property type="match status" value="1"/>
</dbReference>
<dbReference type="Pfam" id="PF01648">
    <property type="entry name" value="ACPS"/>
    <property type="match status" value="1"/>
</dbReference>
<reference evidence="9" key="1">
    <citation type="submission" date="2021-04" db="EMBL/GenBank/DDBJ databases">
        <title>Isolation and polyphasic classification of algal microorganism.</title>
        <authorList>
            <person name="Wang S."/>
        </authorList>
    </citation>
    <scope>NUCLEOTIDE SEQUENCE</scope>
    <source>
        <strain evidence="9">720a</strain>
    </source>
</reference>
<keyword evidence="6" id="KW-0045">Antibiotic biosynthesis</keyword>
<dbReference type="GO" id="GO:0017000">
    <property type="term" value="P:antibiotic biosynthetic process"/>
    <property type="evidence" value="ECO:0007669"/>
    <property type="project" value="UniProtKB-KW"/>
</dbReference>
<dbReference type="InterPro" id="IPR037143">
    <property type="entry name" value="4-PPantetheinyl_Trfase_dom_sf"/>
</dbReference>
<sequence>MCEVYGVNIAQGIGDQPFQQLLSILPYEKQKRINRFKFVKDAERSLVAELLIRYLLNIKGFTNGEIHFQLNPSGKPFLQNVPNIAFNLSHSENWVVCALDKTPVGIDVEHVQSIDLQLANQFFTDVECHYIFSNSSAQLDRFYEIWTMKESYIKARGHGLSIPLDSFSITALNNKFKIEVHNTISKYNVKLMTVDPKYKLALCSMSNNTPAPVTVIPLDNLITNHLQDRLS</sequence>
<organism evidence="9 10">
    <name type="scientific">Virgibacillus salarius</name>
    <dbReference type="NCBI Taxonomy" id="447199"/>
    <lineage>
        <taxon>Bacteria</taxon>
        <taxon>Bacillati</taxon>
        <taxon>Bacillota</taxon>
        <taxon>Bacilli</taxon>
        <taxon>Bacillales</taxon>
        <taxon>Bacillaceae</taxon>
        <taxon>Virgibacillus</taxon>
    </lineage>
</organism>
<gene>
    <name evidence="9" type="ORF">KCX74_09750</name>
</gene>
<keyword evidence="5" id="KW-0460">Magnesium</keyword>
<dbReference type="GO" id="GO:0008897">
    <property type="term" value="F:holo-[acyl-carrier-protein] synthase activity"/>
    <property type="evidence" value="ECO:0007669"/>
    <property type="project" value="InterPro"/>
</dbReference>
<dbReference type="Proteomes" id="UP000675284">
    <property type="component" value="Unassembled WGS sequence"/>
</dbReference>
<evidence type="ECO:0000259" key="7">
    <source>
        <dbReference type="Pfam" id="PF01648"/>
    </source>
</evidence>
<dbReference type="PANTHER" id="PTHR12215:SF10">
    <property type="entry name" value="L-AMINOADIPATE-SEMIALDEHYDE DEHYDROGENASE-PHOSPHOPANTETHEINYL TRANSFERASE"/>
    <property type="match status" value="1"/>
</dbReference>
<accession>A0A941ICM9</accession>
<dbReference type="PANTHER" id="PTHR12215">
    <property type="entry name" value="PHOSPHOPANTETHEINE TRANSFERASE"/>
    <property type="match status" value="1"/>
</dbReference>
<evidence type="ECO:0000256" key="2">
    <source>
        <dbReference type="ARBA" id="ARBA00010990"/>
    </source>
</evidence>
<comment type="caution">
    <text evidence="9">The sequence shown here is derived from an EMBL/GenBank/DDBJ whole genome shotgun (WGS) entry which is preliminary data.</text>
</comment>
<dbReference type="EMBL" id="JAGSOT010000025">
    <property type="protein sequence ID" value="MBR7796320.1"/>
    <property type="molecule type" value="Genomic_DNA"/>
</dbReference>
<name>A0A941ICM9_9BACI</name>
<dbReference type="GO" id="GO:0000287">
    <property type="term" value="F:magnesium ion binding"/>
    <property type="evidence" value="ECO:0007669"/>
    <property type="project" value="InterPro"/>
</dbReference>
<protein>
    <submittedName>
        <fullName evidence="9">4'-phosphopantetheinyl transferase superfamily protein</fullName>
    </submittedName>
</protein>
<evidence type="ECO:0000256" key="4">
    <source>
        <dbReference type="ARBA" id="ARBA00022723"/>
    </source>
</evidence>
<dbReference type="GO" id="GO:0019878">
    <property type="term" value="P:lysine biosynthetic process via aminoadipic acid"/>
    <property type="evidence" value="ECO:0007669"/>
    <property type="project" value="TreeGrafter"/>
</dbReference>
<evidence type="ECO:0000256" key="1">
    <source>
        <dbReference type="ARBA" id="ARBA00001946"/>
    </source>
</evidence>
<dbReference type="InterPro" id="IPR004568">
    <property type="entry name" value="Ppantetheine-prot_Trfase_dom"/>
</dbReference>
<dbReference type="SUPFAM" id="SSF56214">
    <property type="entry name" value="4'-phosphopantetheinyl transferase"/>
    <property type="match status" value="2"/>
</dbReference>
<dbReference type="InterPro" id="IPR008278">
    <property type="entry name" value="4-PPantetheinyl_Trfase_dom"/>
</dbReference>
<comment type="similarity">
    <text evidence="2">Belongs to the P-Pant transferase superfamily. Gsp/Sfp/HetI/AcpT family.</text>
</comment>
<comment type="cofactor">
    <cofactor evidence="1">
        <name>Mg(2+)</name>
        <dbReference type="ChEBI" id="CHEBI:18420"/>
    </cofactor>
</comment>
<dbReference type="RefSeq" id="WP_166530348.1">
    <property type="nucleotide sequence ID" value="NZ_JAGSOT010000025.1"/>
</dbReference>